<evidence type="ECO:0000313" key="7">
    <source>
        <dbReference type="EMBL" id="QMW24335.1"/>
    </source>
</evidence>
<evidence type="ECO:0000256" key="4">
    <source>
        <dbReference type="HAMAP-Rule" id="MF_00689"/>
    </source>
</evidence>
<comment type="function">
    <text evidence="4">Functions in the N-end rule pathway of protein degradation where it conjugates Leu from its aminoacyl-tRNA to the N-termini of proteins containing an N-terminal aspartate or glutamate.</text>
</comment>
<keyword evidence="1 4" id="KW-0963">Cytoplasm</keyword>
<accession>A0A7G5ILU3</accession>
<dbReference type="GO" id="GO:0005737">
    <property type="term" value="C:cytoplasm"/>
    <property type="evidence" value="ECO:0007669"/>
    <property type="project" value="UniProtKB-SubCell"/>
</dbReference>
<evidence type="ECO:0000313" key="8">
    <source>
        <dbReference type="Proteomes" id="UP000515292"/>
    </source>
</evidence>
<comment type="catalytic activity">
    <reaction evidence="4">
        <text>N-terminal L-glutamyl-[protein] + L-leucyl-tRNA(Leu) = N-terminal L-leucyl-L-glutamyl-[protein] + tRNA(Leu) + H(+)</text>
        <dbReference type="Rhea" id="RHEA:50412"/>
        <dbReference type="Rhea" id="RHEA-COMP:9613"/>
        <dbReference type="Rhea" id="RHEA-COMP:9622"/>
        <dbReference type="Rhea" id="RHEA-COMP:12664"/>
        <dbReference type="Rhea" id="RHEA-COMP:12668"/>
        <dbReference type="ChEBI" id="CHEBI:15378"/>
        <dbReference type="ChEBI" id="CHEBI:64721"/>
        <dbReference type="ChEBI" id="CHEBI:78442"/>
        <dbReference type="ChEBI" id="CHEBI:78494"/>
        <dbReference type="ChEBI" id="CHEBI:133041"/>
        <dbReference type="EC" id="2.3.2.29"/>
    </reaction>
</comment>
<dbReference type="Proteomes" id="UP000515292">
    <property type="component" value="Chromosome"/>
</dbReference>
<gene>
    <name evidence="4" type="primary">bpt</name>
    <name evidence="7" type="ORF">H3309_07750</name>
</gene>
<dbReference type="InterPro" id="IPR007472">
    <property type="entry name" value="N-end_Aminoacyl_Trfase_C"/>
</dbReference>
<dbReference type="AlphaFoldDB" id="A0A7G5ILU3"/>
<dbReference type="PIRSF" id="PIRSF037208">
    <property type="entry name" value="ATE_pro_prd"/>
    <property type="match status" value="1"/>
</dbReference>
<protein>
    <recommendedName>
        <fullName evidence="4">Aspartate/glutamate leucyltransferase</fullName>
        <ecNumber evidence="4">2.3.2.29</ecNumber>
    </recommendedName>
</protein>
<comment type="similarity">
    <text evidence="4">Belongs to the R-transferase family. Bpt subfamily.</text>
</comment>
<dbReference type="NCBIfam" id="NF002343">
    <property type="entry name" value="PRK01305.1-4"/>
    <property type="match status" value="1"/>
</dbReference>
<dbReference type="GO" id="GO:0071596">
    <property type="term" value="P:ubiquitin-dependent protein catabolic process via the N-end rule pathway"/>
    <property type="evidence" value="ECO:0007669"/>
    <property type="project" value="InterPro"/>
</dbReference>
<dbReference type="InterPro" id="IPR017138">
    <property type="entry name" value="Asp_Glu_LeuTrfase"/>
</dbReference>
<evidence type="ECO:0000256" key="2">
    <source>
        <dbReference type="ARBA" id="ARBA00022679"/>
    </source>
</evidence>
<reference evidence="7 8" key="1">
    <citation type="submission" date="2020-07" db="EMBL/GenBank/DDBJ databases">
        <title>Complete genome sequence for Sandaracinobacter sp. M6.</title>
        <authorList>
            <person name="Tang Y."/>
            <person name="Liu Q."/>
            <person name="Guo Z."/>
            <person name="Lei P."/>
            <person name="Huang B."/>
        </authorList>
    </citation>
    <scope>NUCLEOTIDE SEQUENCE [LARGE SCALE GENOMIC DNA]</scope>
    <source>
        <strain evidence="7 8">M6</strain>
    </source>
</reference>
<dbReference type="PANTHER" id="PTHR21367:SF1">
    <property type="entry name" value="ARGINYL-TRNA--PROTEIN TRANSFERASE 1"/>
    <property type="match status" value="1"/>
</dbReference>
<dbReference type="Pfam" id="PF04376">
    <property type="entry name" value="ATE_N"/>
    <property type="match status" value="1"/>
</dbReference>
<dbReference type="GO" id="GO:0008914">
    <property type="term" value="F:leucyl-tRNA--protein transferase activity"/>
    <property type="evidence" value="ECO:0007669"/>
    <property type="project" value="UniProtKB-UniRule"/>
</dbReference>
<keyword evidence="3 4" id="KW-0012">Acyltransferase</keyword>
<name>A0A7G5ILU3_9SPHN</name>
<dbReference type="PANTHER" id="PTHR21367">
    <property type="entry name" value="ARGININE-TRNA-PROTEIN TRANSFERASE 1"/>
    <property type="match status" value="1"/>
</dbReference>
<dbReference type="EMBL" id="CP059851">
    <property type="protein sequence ID" value="QMW24335.1"/>
    <property type="molecule type" value="Genomic_DNA"/>
</dbReference>
<evidence type="ECO:0000259" key="6">
    <source>
        <dbReference type="Pfam" id="PF04377"/>
    </source>
</evidence>
<organism evidence="7 8">
    <name type="scientific">Sandaracinobacteroides saxicola</name>
    <dbReference type="NCBI Taxonomy" id="2759707"/>
    <lineage>
        <taxon>Bacteria</taxon>
        <taxon>Pseudomonadati</taxon>
        <taxon>Pseudomonadota</taxon>
        <taxon>Alphaproteobacteria</taxon>
        <taxon>Sphingomonadales</taxon>
        <taxon>Sphingosinicellaceae</taxon>
        <taxon>Sandaracinobacteroides</taxon>
    </lineage>
</organism>
<dbReference type="KEGG" id="sand:H3309_07750"/>
<dbReference type="SUPFAM" id="SSF55729">
    <property type="entry name" value="Acyl-CoA N-acyltransferases (Nat)"/>
    <property type="match status" value="1"/>
</dbReference>
<feature type="domain" description="N-end rule aminoacyl transferase C-terminal" evidence="6">
    <location>
        <begin position="106"/>
        <end position="231"/>
    </location>
</feature>
<dbReference type="GO" id="GO:0004057">
    <property type="term" value="F:arginyl-tRNA--protein transferase activity"/>
    <property type="evidence" value="ECO:0007669"/>
    <property type="project" value="InterPro"/>
</dbReference>
<dbReference type="InterPro" id="IPR007471">
    <property type="entry name" value="N-end_Aminoacyl_Trfase_N"/>
</dbReference>
<dbReference type="InterPro" id="IPR016181">
    <property type="entry name" value="Acyl_CoA_acyltransferase"/>
</dbReference>
<feature type="domain" description="N-end aminoacyl transferase N-terminal" evidence="5">
    <location>
        <begin position="16"/>
        <end position="86"/>
    </location>
</feature>
<comment type="subcellular location">
    <subcellularLocation>
        <location evidence="4">Cytoplasm</location>
    </subcellularLocation>
</comment>
<dbReference type="NCBIfam" id="NF002346">
    <property type="entry name" value="PRK01305.2-3"/>
    <property type="match status" value="1"/>
</dbReference>
<evidence type="ECO:0000256" key="3">
    <source>
        <dbReference type="ARBA" id="ARBA00023315"/>
    </source>
</evidence>
<comment type="catalytic activity">
    <reaction evidence="4">
        <text>N-terminal L-aspartyl-[protein] + L-leucyl-tRNA(Leu) = N-terminal L-leucyl-L-aspartyl-[protein] + tRNA(Leu) + H(+)</text>
        <dbReference type="Rhea" id="RHEA:50420"/>
        <dbReference type="Rhea" id="RHEA-COMP:9613"/>
        <dbReference type="Rhea" id="RHEA-COMP:9622"/>
        <dbReference type="Rhea" id="RHEA-COMP:12669"/>
        <dbReference type="Rhea" id="RHEA-COMP:12674"/>
        <dbReference type="ChEBI" id="CHEBI:15378"/>
        <dbReference type="ChEBI" id="CHEBI:64720"/>
        <dbReference type="ChEBI" id="CHEBI:78442"/>
        <dbReference type="ChEBI" id="CHEBI:78494"/>
        <dbReference type="ChEBI" id="CHEBI:133042"/>
        <dbReference type="EC" id="2.3.2.29"/>
    </reaction>
</comment>
<keyword evidence="2 4" id="KW-0808">Transferase</keyword>
<dbReference type="RefSeq" id="WP_182298183.1">
    <property type="nucleotide sequence ID" value="NZ_CP059851.1"/>
</dbReference>
<dbReference type="EC" id="2.3.2.29" evidence="4"/>
<evidence type="ECO:0000256" key="1">
    <source>
        <dbReference type="ARBA" id="ARBA00022490"/>
    </source>
</evidence>
<dbReference type="Pfam" id="PF04377">
    <property type="entry name" value="ATE_C"/>
    <property type="match status" value="1"/>
</dbReference>
<sequence>MTIQNRAPRFFVTSESPCSYLPGRTERKVFAELRGPEANGTNEVLARIGFRRSQTVAYRPSCLGCQACVAVRVVTAAFNPSRSQQRVMRRYASLSVSGCEPWATQEQYELMQRYLGARHPEGGMARMDAHDFADMVEATTVDTLIVEYRRGTDSDDPGELVGVSLTDRQSDGLSMVYSFFDPDMPGLGSFMILDHISRAAAARLPYVYLGYWVKNSPRMAYKARFAPLEALTPEGWFPLAPGLKAGFPPSPPADSAIRIRRFL</sequence>
<dbReference type="HAMAP" id="MF_00689">
    <property type="entry name" value="Bpt"/>
    <property type="match status" value="1"/>
</dbReference>
<evidence type="ECO:0000259" key="5">
    <source>
        <dbReference type="Pfam" id="PF04376"/>
    </source>
</evidence>
<proteinExistence type="inferred from homology"/>
<dbReference type="InterPro" id="IPR030700">
    <property type="entry name" value="N-end_Aminoacyl_Trfase"/>
</dbReference>
<keyword evidence="8" id="KW-1185">Reference proteome</keyword>